<evidence type="ECO:0000256" key="1">
    <source>
        <dbReference type="SAM" id="MobiDB-lite"/>
    </source>
</evidence>
<proteinExistence type="predicted"/>
<dbReference type="EMBL" id="FOFB01000026">
    <property type="protein sequence ID" value="SER15854.1"/>
    <property type="molecule type" value="Genomic_DNA"/>
</dbReference>
<evidence type="ECO:0000313" key="3">
    <source>
        <dbReference type="EMBL" id="SER15854.1"/>
    </source>
</evidence>
<evidence type="ECO:0008006" key="5">
    <source>
        <dbReference type="Google" id="ProtNLM"/>
    </source>
</evidence>
<gene>
    <name evidence="3" type="ORF">SAMN05444359_12612</name>
</gene>
<feature type="region of interest" description="Disordered" evidence="1">
    <location>
        <begin position="147"/>
        <end position="171"/>
    </location>
</feature>
<evidence type="ECO:0000313" key="4">
    <source>
        <dbReference type="Proteomes" id="UP000199021"/>
    </source>
</evidence>
<organism evidence="3 4">
    <name type="scientific">Neolewinella agarilytica</name>
    <dbReference type="NCBI Taxonomy" id="478744"/>
    <lineage>
        <taxon>Bacteria</taxon>
        <taxon>Pseudomonadati</taxon>
        <taxon>Bacteroidota</taxon>
        <taxon>Saprospiria</taxon>
        <taxon>Saprospirales</taxon>
        <taxon>Lewinellaceae</taxon>
        <taxon>Neolewinella</taxon>
    </lineage>
</organism>
<dbReference type="PROSITE" id="PS51257">
    <property type="entry name" value="PROKAR_LIPOPROTEIN"/>
    <property type="match status" value="1"/>
</dbReference>
<evidence type="ECO:0000256" key="2">
    <source>
        <dbReference type="SAM" id="SignalP"/>
    </source>
</evidence>
<protein>
    <recommendedName>
        <fullName evidence="5">Heavy-metal resistance</fullName>
    </recommendedName>
</protein>
<dbReference type="RefSeq" id="WP_090171873.1">
    <property type="nucleotide sequence ID" value="NZ_FOFB01000026.1"/>
</dbReference>
<keyword evidence="4" id="KW-1185">Reference proteome</keyword>
<reference evidence="4" key="1">
    <citation type="submission" date="2016-10" db="EMBL/GenBank/DDBJ databases">
        <authorList>
            <person name="Varghese N."/>
            <person name="Submissions S."/>
        </authorList>
    </citation>
    <scope>NUCLEOTIDE SEQUENCE [LARGE SCALE GENOMIC DNA]</scope>
    <source>
        <strain evidence="4">DSM 24740</strain>
    </source>
</reference>
<dbReference type="STRING" id="478744.SAMN05444359_12612"/>
<dbReference type="AlphaFoldDB" id="A0A1H9LWQ1"/>
<feature type="compositionally biased region" description="Basic and acidic residues" evidence="1">
    <location>
        <begin position="151"/>
        <end position="171"/>
    </location>
</feature>
<feature type="signal peptide" evidence="2">
    <location>
        <begin position="1"/>
        <end position="17"/>
    </location>
</feature>
<name>A0A1H9LWQ1_9BACT</name>
<keyword evidence="2" id="KW-0732">Signal</keyword>
<feature type="chain" id="PRO_5011755278" description="Heavy-metal resistance" evidence="2">
    <location>
        <begin position="18"/>
        <end position="171"/>
    </location>
</feature>
<sequence>MKLSFFPFLLLSLLFTACGGGDSVAVEEAAMEAAMAGQDKAYEGMMDAHDRVMPMMGKITAAQRAIAEELKAEDLAADRKDLLEAANEQLEDANDGMMNWMKGLKSLDDLRANMDNDAIITYIKEEAADVAKVETAMTTAIAAANELVGGGHDHGDGHDHDHGEGGHDHNH</sequence>
<dbReference type="InParanoid" id="A0A1H9LWQ1"/>
<dbReference type="OrthoDB" id="1436925at2"/>
<accession>A0A1H9LWQ1</accession>
<dbReference type="Proteomes" id="UP000199021">
    <property type="component" value="Unassembled WGS sequence"/>
</dbReference>